<dbReference type="InterPro" id="IPR011658">
    <property type="entry name" value="PA14_dom"/>
</dbReference>
<dbReference type="RefSeq" id="WP_254169017.1">
    <property type="nucleotide sequence ID" value="NZ_JAHESF010000040.1"/>
</dbReference>
<keyword evidence="5" id="KW-1185">Reference proteome</keyword>
<protein>
    <submittedName>
        <fullName evidence="4">DUF1080 domain-containing protein</fullName>
    </submittedName>
</protein>
<comment type="caution">
    <text evidence="4">The sequence shown here is derived from an EMBL/GenBank/DDBJ whole genome shotgun (WGS) entry which is preliminary data.</text>
</comment>
<organism evidence="4 5">
    <name type="scientific">Chryseosolibacter histidini</name>
    <dbReference type="NCBI Taxonomy" id="2782349"/>
    <lineage>
        <taxon>Bacteria</taxon>
        <taxon>Pseudomonadati</taxon>
        <taxon>Bacteroidota</taxon>
        <taxon>Cytophagia</taxon>
        <taxon>Cytophagales</taxon>
        <taxon>Chryseotaleaceae</taxon>
        <taxon>Chryseosolibacter</taxon>
    </lineage>
</organism>
<evidence type="ECO:0000313" key="5">
    <source>
        <dbReference type="Proteomes" id="UP001319200"/>
    </source>
</evidence>
<dbReference type="PROSITE" id="PS51820">
    <property type="entry name" value="PA14"/>
    <property type="match status" value="1"/>
</dbReference>
<feature type="domain" description="PA14" evidence="3">
    <location>
        <begin position="258"/>
        <end position="412"/>
    </location>
</feature>
<evidence type="ECO:0000256" key="2">
    <source>
        <dbReference type="SAM" id="SignalP"/>
    </source>
</evidence>
<evidence type="ECO:0000313" key="4">
    <source>
        <dbReference type="EMBL" id="MBT1700408.1"/>
    </source>
</evidence>
<evidence type="ECO:0000259" key="3">
    <source>
        <dbReference type="PROSITE" id="PS51820"/>
    </source>
</evidence>
<dbReference type="SUPFAM" id="SSF56988">
    <property type="entry name" value="Anthrax protective antigen"/>
    <property type="match status" value="1"/>
</dbReference>
<proteinExistence type="predicted"/>
<accession>A0AAP2DSB6</accession>
<dbReference type="Proteomes" id="UP001319200">
    <property type="component" value="Unassembled WGS sequence"/>
</dbReference>
<evidence type="ECO:0000256" key="1">
    <source>
        <dbReference type="SAM" id="MobiDB-lite"/>
    </source>
</evidence>
<gene>
    <name evidence="4" type="ORF">KK083_26205</name>
</gene>
<sequence>MKKCFYFFVLMLCAAFAKAQPSSSAQSLALEDMSAFRQQAGNWQIVGDVVMNPSVDVHHQEQPGQAADPKTQKKKKSKEPEVVAEAPKAVTFQAGKGILLNINDATRKDNLVTNFEHGDIELELEVMLPRGSNSGIYLQGRYEVQLLDSWGVKNPKYSDIGGIYRNWENQPGKIYMGKAPLSNPAKAAGLWQKMRIAFRAPKFDASGNKIANARFVSVELNGVKIHDNVEVPLPTGGPIENNEKATGPLMIQGDHGPVAFRNIKYRLMKDGNVSISNIAYKTFYGSFKSTSDFANAKPAASGTMNELTCEILASENAYGAIYTGNITIPEDGDYTFNLRYTGGGTFTVNNEELLSFQRPDGWRNDRKTVSLKAGTYPFEIRNFKDASWAPPRLALFVQTANTYPQALHAFGSFPPDDEATSPIFITPGDGPKLLRAFLDFKGRRANRLTHTIGVGEPAGIHYVYDLKSGNLVCVWRGAFVDATPMWHDRGDGSFKPRGAAQYLFVNQPLAILSNANDPFPDASNEADFRSKGYQLDEATSRPIFKYIYKGLEVEDKVYPDDNSRIITHEVNIKNRGNEQLYYKLAEGSAITTMPDGSYAVDDKQYYIRPDQSIKPVVRTVNGKQELVTPVQGNVVKYSIIW</sequence>
<dbReference type="InterPro" id="IPR037524">
    <property type="entry name" value="PA14/GLEYA"/>
</dbReference>
<dbReference type="InterPro" id="IPR010496">
    <property type="entry name" value="AL/BT2_dom"/>
</dbReference>
<feature type="region of interest" description="Disordered" evidence="1">
    <location>
        <begin position="58"/>
        <end position="83"/>
    </location>
</feature>
<name>A0AAP2DSB6_9BACT</name>
<dbReference type="SMART" id="SM00758">
    <property type="entry name" value="PA14"/>
    <property type="match status" value="1"/>
</dbReference>
<dbReference type="Pfam" id="PF06439">
    <property type="entry name" value="3keto-disac_hyd"/>
    <property type="match status" value="1"/>
</dbReference>
<feature type="signal peptide" evidence="2">
    <location>
        <begin position="1"/>
        <end position="19"/>
    </location>
</feature>
<dbReference type="Pfam" id="PF07691">
    <property type="entry name" value="PA14"/>
    <property type="match status" value="1"/>
</dbReference>
<dbReference type="AlphaFoldDB" id="A0AAP2DSB6"/>
<keyword evidence="2" id="KW-0732">Signal</keyword>
<dbReference type="Gene3D" id="2.60.120.560">
    <property type="entry name" value="Exo-inulinase, domain 1"/>
    <property type="match status" value="1"/>
</dbReference>
<dbReference type="Gene3D" id="2.60.120.380">
    <property type="match status" value="1"/>
</dbReference>
<feature type="chain" id="PRO_5043047615" evidence="2">
    <location>
        <begin position="20"/>
        <end position="641"/>
    </location>
</feature>
<dbReference type="EMBL" id="JAHESF010000040">
    <property type="protein sequence ID" value="MBT1700408.1"/>
    <property type="molecule type" value="Genomic_DNA"/>
</dbReference>
<dbReference type="GO" id="GO:0016787">
    <property type="term" value="F:hydrolase activity"/>
    <property type="evidence" value="ECO:0007669"/>
    <property type="project" value="InterPro"/>
</dbReference>
<reference evidence="4 5" key="1">
    <citation type="submission" date="2021-05" db="EMBL/GenBank/DDBJ databases">
        <title>A Polyphasic approach of four new species of the genus Ohtaekwangia: Ohtaekwangia histidinii sp. nov., Ohtaekwangia cretensis sp. nov., Ohtaekwangia indiensis sp. nov., Ohtaekwangia reichenbachii sp. nov. from diverse environment.</title>
        <authorList>
            <person name="Octaviana S."/>
        </authorList>
    </citation>
    <scope>NUCLEOTIDE SEQUENCE [LARGE SCALE GENOMIC DNA]</scope>
    <source>
        <strain evidence="4 5">PWU4</strain>
    </source>
</reference>